<evidence type="ECO:0000256" key="7">
    <source>
        <dbReference type="RuleBase" id="RU003978"/>
    </source>
</evidence>
<dbReference type="Gene3D" id="1.10.10.250">
    <property type="entry name" value="Ribosomal protein L11, C-terminal domain"/>
    <property type="match status" value="1"/>
</dbReference>
<dbReference type="Proteomes" id="UP000577419">
    <property type="component" value="Unassembled WGS sequence"/>
</dbReference>
<dbReference type="PROSITE" id="PS00359">
    <property type="entry name" value="RIBOSOMAL_L11"/>
    <property type="match status" value="1"/>
</dbReference>
<keyword evidence="3 6" id="KW-0694">RNA-binding</keyword>
<dbReference type="SMART" id="SM00649">
    <property type="entry name" value="RL11"/>
    <property type="match status" value="1"/>
</dbReference>
<dbReference type="GO" id="GO:0015934">
    <property type="term" value="C:large ribosomal subunit"/>
    <property type="evidence" value="ECO:0007669"/>
    <property type="project" value="TreeGrafter"/>
</dbReference>
<evidence type="ECO:0000256" key="1">
    <source>
        <dbReference type="ARBA" id="ARBA00010537"/>
    </source>
</evidence>
<evidence type="ECO:0000256" key="4">
    <source>
        <dbReference type="ARBA" id="ARBA00022980"/>
    </source>
</evidence>
<reference evidence="11" key="1">
    <citation type="journal article" date="2020" name="bioRxiv">
        <title>A rank-normalized archaeal taxonomy based on genome phylogeny resolves widespread incomplete and uneven classifications.</title>
        <authorList>
            <person name="Rinke C."/>
            <person name="Chuvochina M."/>
            <person name="Mussig A.J."/>
            <person name="Chaumeil P.-A."/>
            <person name="Waite D.W."/>
            <person name="Whitman W.B."/>
            <person name="Parks D.H."/>
            <person name="Hugenholtz P."/>
        </authorList>
    </citation>
    <scope>NUCLEOTIDE SEQUENCE [LARGE SCALE GENOMIC DNA]</scope>
</reference>
<dbReference type="SUPFAM" id="SSF54747">
    <property type="entry name" value="Ribosomal L11/L12e N-terminal domain"/>
    <property type="match status" value="1"/>
</dbReference>
<evidence type="ECO:0000313" key="10">
    <source>
        <dbReference type="EMBL" id="HIH08876.1"/>
    </source>
</evidence>
<dbReference type="InterPro" id="IPR036769">
    <property type="entry name" value="Ribosomal_uL11_C_sf"/>
</dbReference>
<dbReference type="GO" id="GO:0070180">
    <property type="term" value="F:large ribosomal subunit rRNA binding"/>
    <property type="evidence" value="ECO:0007669"/>
    <property type="project" value="UniProtKB-UniRule"/>
</dbReference>
<comment type="similarity">
    <text evidence="1 6 7">Belongs to the universal ribosomal protein uL11 family.</text>
</comment>
<dbReference type="EMBL" id="DUFG01000028">
    <property type="protein sequence ID" value="HIH08876.1"/>
    <property type="molecule type" value="Genomic_DNA"/>
</dbReference>
<keyword evidence="4 6" id="KW-0689">Ribosomal protein</keyword>
<dbReference type="HAMAP" id="MF_00736">
    <property type="entry name" value="Ribosomal_uL11"/>
    <property type="match status" value="1"/>
</dbReference>
<keyword evidence="2 6" id="KW-0699">rRNA-binding</keyword>
<dbReference type="SUPFAM" id="SSF46906">
    <property type="entry name" value="Ribosomal protein L11, C-terminal domain"/>
    <property type="match status" value="1"/>
</dbReference>
<dbReference type="InterPro" id="IPR000911">
    <property type="entry name" value="Ribosomal_uL11"/>
</dbReference>
<dbReference type="InterPro" id="IPR020784">
    <property type="entry name" value="Ribosomal_uL11_N"/>
</dbReference>
<dbReference type="GO" id="GO:0006412">
    <property type="term" value="P:translation"/>
    <property type="evidence" value="ECO:0007669"/>
    <property type="project" value="UniProtKB-UniRule"/>
</dbReference>
<dbReference type="PANTHER" id="PTHR11661">
    <property type="entry name" value="60S RIBOSOMAL PROTEIN L12"/>
    <property type="match status" value="1"/>
</dbReference>
<dbReference type="InterPro" id="IPR036796">
    <property type="entry name" value="Ribosomal_uL11_N_sf"/>
</dbReference>
<name>A0A7J4J0Y4_9ARCH</name>
<feature type="domain" description="Large ribosomal subunit protein uL11 N-terminal" evidence="9">
    <location>
        <begin position="4"/>
        <end position="62"/>
    </location>
</feature>
<accession>A0A7J4J0Y4</accession>
<dbReference type="InterPro" id="IPR020783">
    <property type="entry name" value="Ribosomal_uL11_C"/>
</dbReference>
<dbReference type="Gene3D" id="3.30.1550.10">
    <property type="entry name" value="Ribosomal protein L11/L12, N-terminal domain"/>
    <property type="match status" value="1"/>
</dbReference>
<organism evidence="10 11">
    <name type="scientific">Candidatus Iainarchaeum sp</name>
    <dbReference type="NCBI Taxonomy" id="3101447"/>
    <lineage>
        <taxon>Archaea</taxon>
        <taxon>Candidatus Iainarchaeota</taxon>
        <taxon>Candidatus Iainarchaeia</taxon>
        <taxon>Candidatus Iainarchaeales</taxon>
        <taxon>Candidatus Iainarchaeaceae</taxon>
        <taxon>Candidatus Iainarchaeum</taxon>
    </lineage>
</organism>
<keyword evidence="5 6" id="KW-0687">Ribonucleoprotein</keyword>
<evidence type="ECO:0000313" key="11">
    <source>
        <dbReference type="Proteomes" id="UP000577419"/>
    </source>
</evidence>
<evidence type="ECO:0000256" key="2">
    <source>
        <dbReference type="ARBA" id="ARBA00022730"/>
    </source>
</evidence>
<comment type="caution">
    <text evidence="10">The sequence shown here is derived from an EMBL/GenBank/DDBJ whole genome shotgun (WGS) entry which is preliminary data.</text>
</comment>
<comment type="subunit">
    <text evidence="6">Part of the ribosomal stalk of the 50S ribosomal subunit. Interacts with L10 and the large rRNA to form the base of the stalk. L10 forms an elongated spine to which L12 dimers bind in a sequential fashion forming a multimeric L10(L12)X complex.</text>
</comment>
<feature type="domain" description="Large ribosomal subunit protein uL11 C-terminal" evidence="8">
    <location>
        <begin position="68"/>
        <end position="135"/>
    </location>
</feature>
<dbReference type="InterPro" id="IPR020785">
    <property type="entry name" value="Ribosomal_uL11_CS"/>
</dbReference>
<dbReference type="NCBIfam" id="NF002232">
    <property type="entry name" value="PRK01143.1"/>
    <property type="match status" value="1"/>
</dbReference>
<evidence type="ECO:0000259" key="8">
    <source>
        <dbReference type="Pfam" id="PF00298"/>
    </source>
</evidence>
<evidence type="ECO:0000256" key="5">
    <source>
        <dbReference type="ARBA" id="ARBA00023274"/>
    </source>
</evidence>
<dbReference type="Pfam" id="PF03946">
    <property type="entry name" value="Ribosomal_L11_N"/>
    <property type="match status" value="1"/>
</dbReference>
<dbReference type="CDD" id="cd00349">
    <property type="entry name" value="Ribosomal_L11"/>
    <property type="match status" value="1"/>
</dbReference>
<evidence type="ECO:0000256" key="3">
    <source>
        <dbReference type="ARBA" id="ARBA00022884"/>
    </source>
</evidence>
<dbReference type="GO" id="GO:0003735">
    <property type="term" value="F:structural constituent of ribosome"/>
    <property type="evidence" value="ECO:0007669"/>
    <property type="project" value="InterPro"/>
</dbReference>
<evidence type="ECO:0000256" key="6">
    <source>
        <dbReference type="HAMAP-Rule" id="MF_00736"/>
    </source>
</evidence>
<dbReference type="AlphaFoldDB" id="A0A7J4J0Y4"/>
<dbReference type="PANTHER" id="PTHR11661:SF1">
    <property type="entry name" value="LARGE RIBOSOMAL SUBUNIT PROTEIN UL11M"/>
    <property type="match status" value="1"/>
</dbReference>
<evidence type="ECO:0000259" key="9">
    <source>
        <dbReference type="Pfam" id="PF03946"/>
    </source>
</evidence>
<comment type="function">
    <text evidence="6">Forms part of the ribosomal stalk which helps the ribosome interact with GTP-bound translation factors.</text>
</comment>
<proteinExistence type="inferred from homology"/>
<protein>
    <recommendedName>
        <fullName evidence="6">Large ribosomal subunit protein uL11</fullName>
    </recommendedName>
</protein>
<dbReference type="Pfam" id="PF00298">
    <property type="entry name" value="Ribosomal_L11"/>
    <property type="match status" value="1"/>
</dbReference>
<sequence length="163" mass="17247">MPEISVLVEGGKASAGAPLGPALGPLGVNISQVVSTINDKTKGFSGMKVPVKVKVDASSKSFEVEVGSPPVSALIKKEISLQKGAANPKEQNVGNISMSQVKELAEMKLDNLSSYKIKSAVREIIGTCNSMGVTVEGKKAKEIQREFDEGKWDSVFPEEAKKS</sequence>
<gene>
    <name evidence="6" type="primary">rpl11</name>
    <name evidence="10" type="ORF">HA237_05920</name>
</gene>